<sequence length="63" mass="7351">MALVKSIENKSELKLKISSELLTELEQLKVNAKERNLMLDLDEAIEKYLKKLIKKAYEELTTK</sequence>
<name>A0A2I7N513_9NEIS</name>
<dbReference type="AlphaFoldDB" id="A0A2I7N513"/>
<protein>
    <submittedName>
        <fullName evidence="1">Uncharacterized protein</fullName>
    </submittedName>
</protein>
<accession>A0A2I7N513</accession>
<reference evidence="2" key="1">
    <citation type="submission" date="2017-11" db="EMBL/GenBank/DDBJ databases">
        <authorList>
            <person name="Chan K.G."/>
            <person name="Lee L.S."/>
        </authorList>
    </citation>
    <scope>NUCLEOTIDE SEQUENCE [LARGE SCALE GENOMIC DNA]</scope>
    <source>
        <strain evidence="2">DSM 100970</strain>
    </source>
</reference>
<dbReference type="EMBL" id="CP024847">
    <property type="protein sequence ID" value="AUR51542.1"/>
    <property type="molecule type" value="Genomic_DNA"/>
</dbReference>
<keyword evidence="2" id="KW-1185">Reference proteome</keyword>
<dbReference type="RefSeq" id="WP_102950841.1">
    <property type="nucleotide sequence ID" value="NZ_CP024847.1"/>
</dbReference>
<gene>
    <name evidence="1" type="ORF">CUN60_04305</name>
</gene>
<dbReference type="Proteomes" id="UP000236655">
    <property type="component" value="Chromosome"/>
</dbReference>
<dbReference type="KEGG" id="nba:CUN60_04305"/>
<evidence type="ECO:0000313" key="2">
    <source>
        <dbReference type="Proteomes" id="UP000236655"/>
    </source>
</evidence>
<organism evidence="1 2">
    <name type="scientific">Aquella oligotrophica</name>
    <dbReference type="NCBI Taxonomy" id="2067065"/>
    <lineage>
        <taxon>Bacteria</taxon>
        <taxon>Pseudomonadati</taxon>
        <taxon>Pseudomonadota</taxon>
        <taxon>Betaproteobacteria</taxon>
        <taxon>Neisseriales</taxon>
        <taxon>Neisseriaceae</taxon>
        <taxon>Aquella</taxon>
    </lineage>
</organism>
<proteinExistence type="predicted"/>
<evidence type="ECO:0000313" key="1">
    <source>
        <dbReference type="EMBL" id="AUR51542.1"/>
    </source>
</evidence>